<evidence type="ECO:0000313" key="4">
    <source>
        <dbReference type="Proteomes" id="UP000182624"/>
    </source>
</evidence>
<sequence>MRVIAGSARRLRLITPEGNDTRPTQDRIKETLFNMIQNQVPGAVFVDLFSGSGGIGIEALSRGASKAYFIENANSAYKCIMENLKTTHFEDVSTVLKQDVVLGLRNVHEKEVDIIFIDPPYHEDLYERTLSQLSNMDYVTPNTMIIVESALDLDFSFASDYGFEVRREKEYKTNKHVFLYRKE</sequence>
<dbReference type="Proteomes" id="UP000182624">
    <property type="component" value="Unassembled WGS sequence"/>
</dbReference>
<dbReference type="PROSITE" id="PS00092">
    <property type="entry name" value="N6_MTASE"/>
    <property type="match status" value="1"/>
</dbReference>
<keyword evidence="1 3" id="KW-0489">Methyltransferase</keyword>
<dbReference type="InterPro" id="IPR004398">
    <property type="entry name" value="RNA_MeTrfase_RsmD"/>
</dbReference>
<dbReference type="GO" id="GO:0008168">
    <property type="term" value="F:methyltransferase activity"/>
    <property type="evidence" value="ECO:0007669"/>
    <property type="project" value="UniProtKB-KW"/>
</dbReference>
<keyword evidence="2 3" id="KW-0808">Transferase</keyword>
<dbReference type="NCBIfam" id="TIGR00095">
    <property type="entry name" value="16S rRNA (guanine(966)-N(2))-methyltransferase RsmD"/>
    <property type="match status" value="1"/>
</dbReference>
<dbReference type="CDD" id="cd02440">
    <property type="entry name" value="AdoMet_MTases"/>
    <property type="match status" value="1"/>
</dbReference>
<reference evidence="4" key="1">
    <citation type="submission" date="2016-10" db="EMBL/GenBank/DDBJ databases">
        <authorList>
            <person name="Varghese N."/>
            <person name="Submissions S."/>
        </authorList>
    </citation>
    <scope>NUCLEOTIDE SEQUENCE [LARGE SCALE GENOMIC DNA]</scope>
    <source>
        <strain evidence="4">P18</strain>
    </source>
</reference>
<organism evidence="3 4">
    <name type="scientific">Butyrivibrio proteoclasticus</name>
    <dbReference type="NCBI Taxonomy" id="43305"/>
    <lineage>
        <taxon>Bacteria</taxon>
        <taxon>Bacillati</taxon>
        <taxon>Bacillota</taxon>
        <taxon>Clostridia</taxon>
        <taxon>Lachnospirales</taxon>
        <taxon>Lachnospiraceae</taxon>
        <taxon>Butyrivibrio</taxon>
    </lineage>
</organism>
<dbReference type="InterPro" id="IPR002052">
    <property type="entry name" value="DNA_methylase_N6_adenine_CS"/>
</dbReference>
<dbReference type="RefSeq" id="WP_074883717.1">
    <property type="nucleotide sequence ID" value="NZ_FOXO01000002.1"/>
</dbReference>
<dbReference type="PANTHER" id="PTHR43542">
    <property type="entry name" value="METHYLTRANSFERASE"/>
    <property type="match status" value="1"/>
</dbReference>
<evidence type="ECO:0000256" key="2">
    <source>
        <dbReference type="ARBA" id="ARBA00022679"/>
    </source>
</evidence>
<dbReference type="SUPFAM" id="SSF53335">
    <property type="entry name" value="S-adenosyl-L-methionine-dependent methyltransferases"/>
    <property type="match status" value="1"/>
</dbReference>
<dbReference type="PANTHER" id="PTHR43542:SF1">
    <property type="entry name" value="METHYLTRANSFERASE"/>
    <property type="match status" value="1"/>
</dbReference>
<dbReference type="AlphaFoldDB" id="A0A1I5QMT9"/>
<proteinExistence type="predicted"/>
<evidence type="ECO:0000256" key="1">
    <source>
        <dbReference type="ARBA" id="ARBA00022603"/>
    </source>
</evidence>
<accession>A0A1I5QMT9</accession>
<dbReference type="InterPro" id="IPR029063">
    <property type="entry name" value="SAM-dependent_MTases_sf"/>
</dbReference>
<evidence type="ECO:0000313" key="3">
    <source>
        <dbReference type="EMBL" id="SFP47565.1"/>
    </source>
</evidence>
<keyword evidence="4" id="KW-1185">Reference proteome</keyword>
<dbReference type="GO" id="GO:0031167">
    <property type="term" value="P:rRNA methylation"/>
    <property type="evidence" value="ECO:0007669"/>
    <property type="project" value="InterPro"/>
</dbReference>
<protein>
    <submittedName>
        <fullName evidence="3">16S rRNA (Guanine966-N2)-methyltransferase</fullName>
    </submittedName>
</protein>
<name>A0A1I5QMT9_9FIRM</name>
<dbReference type="Gene3D" id="3.40.50.150">
    <property type="entry name" value="Vaccinia Virus protein VP39"/>
    <property type="match status" value="1"/>
</dbReference>
<dbReference type="OrthoDB" id="9803017at2"/>
<dbReference type="GO" id="GO:0003676">
    <property type="term" value="F:nucleic acid binding"/>
    <property type="evidence" value="ECO:0007669"/>
    <property type="project" value="InterPro"/>
</dbReference>
<gene>
    <name evidence="3" type="ORF">SAMN04487928_102207</name>
</gene>
<dbReference type="Pfam" id="PF03602">
    <property type="entry name" value="Cons_hypoth95"/>
    <property type="match status" value="1"/>
</dbReference>
<dbReference type="PIRSF" id="PIRSF004553">
    <property type="entry name" value="CHP00095"/>
    <property type="match status" value="1"/>
</dbReference>
<dbReference type="EMBL" id="FOXO01000002">
    <property type="protein sequence ID" value="SFP47565.1"/>
    <property type="molecule type" value="Genomic_DNA"/>
</dbReference>